<dbReference type="OrthoDB" id="213145at2157"/>
<feature type="domain" description="NmrA-like" evidence="2">
    <location>
        <begin position="3"/>
        <end position="220"/>
    </location>
</feature>
<dbReference type="Proteomes" id="UP000011550">
    <property type="component" value="Unassembled WGS sequence"/>
</dbReference>
<accession>M0IDE5</accession>
<keyword evidence="4" id="KW-1185">Reference proteome</keyword>
<dbReference type="Pfam" id="PF05368">
    <property type="entry name" value="NmrA"/>
    <property type="match status" value="1"/>
</dbReference>
<dbReference type="CDD" id="cd05269">
    <property type="entry name" value="TMR_SDR_a"/>
    <property type="match status" value="1"/>
</dbReference>
<organism evidence="3 4">
    <name type="scientific">Haloferax mucosum ATCC BAA-1512</name>
    <dbReference type="NCBI Taxonomy" id="662479"/>
    <lineage>
        <taxon>Archaea</taxon>
        <taxon>Methanobacteriati</taxon>
        <taxon>Methanobacteriota</taxon>
        <taxon>Stenosarchaea group</taxon>
        <taxon>Halobacteria</taxon>
        <taxon>Halobacteriales</taxon>
        <taxon>Haloferacaceae</taxon>
        <taxon>Haloferax</taxon>
    </lineage>
</organism>
<evidence type="ECO:0000313" key="4">
    <source>
        <dbReference type="Proteomes" id="UP000011550"/>
    </source>
</evidence>
<dbReference type="EMBL" id="AOLN01000013">
    <property type="protein sequence ID" value="ELZ94072.1"/>
    <property type="molecule type" value="Genomic_DNA"/>
</dbReference>
<proteinExistence type="predicted"/>
<dbReference type="RefSeq" id="WP_008320434.1">
    <property type="nucleotide sequence ID" value="NZ_AOLN01000013.1"/>
</dbReference>
<evidence type="ECO:0000313" key="3">
    <source>
        <dbReference type="EMBL" id="ELZ94072.1"/>
    </source>
</evidence>
<name>M0IDE5_9EURY</name>
<evidence type="ECO:0000259" key="2">
    <source>
        <dbReference type="Pfam" id="PF05368"/>
    </source>
</evidence>
<dbReference type="Gene3D" id="3.40.50.720">
    <property type="entry name" value="NAD(P)-binding Rossmann-like Domain"/>
    <property type="match status" value="1"/>
</dbReference>
<keyword evidence="1" id="KW-0812">Transmembrane</keyword>
<comment type="caution">
    <text evidence="3">The sequence shown here is derived from an EMBL/GenBank/DDBJ whole genome shotgun (WGS) entry which is preliminary data.</text>
</comment>
<evidence type="ECO:0000256" key="1">
    <source>
        <dbReference type="SAM" id="Phobius"/>
    </source>
</evidence>
<sequence>MRRVLVTGATGTVGNHVVSQLHEEAVHVRAGVRDVSRARDRFEHDIECVHFDFYKPETWGRAFEDVDALFLVRPPSMSRVGRHLAPAIDAAARVGVAHVVYLSVLGAEKNPLLPHHRVEDHLRTADVAYTFLRASFFMQNLAGVHRADIVERDELFVPAGDGQTSFVDARDIAAVGVAALVESGHENRAYDVTGPEALSYHEVANIFSAALDRDIEYVRPGAIEFAIRMRRRVPMPLVVVMLGIYTTARLGLAKRVTTDAERVLGRPPRTMREFVEDNVDVFRRD</sequence>
<feature type="transmembrane region" description="Helical" evidence="1">
    <location>
        <begin position="233"/>
        <end position="252"/>
    </location>
</feature>
<dbReference type="InterPro" id="IPR051604">
    <property type="entry name" value="Ergot_Alk_Oxidoreductase"/>
</dbReference>
<dbReference type="InterPro" id="IPR036291">
    <property type="entry name" value="NAD(P)-bd_dom_sf"/>
</dbReference>
<gene>
    <name evidence="3" type="ORF">C440_10643</name>
</gene>
<dbReference type="SUPFAM" id="SSF51735">
    <property type="entry name" value="NAD(P)-binding Rossmann-fold domains"/>
    <property type="match status" value="1"/>
</dbReference>
<dbReference type="Gene3D" id="3.90.25.10">
    <property type="entry name" value="UDP-galactose 4-epimerase, domain 1"/>
    <property type="match status" value="1"/>
</dbReference>
<dbReference type="AlphaFoldDB" id="M0IDE5"/>
<keyword evidence="1" id="KW-0472">Membrane</keyword>
<protein>
    <submittedName>
        <fullName evidence="3">NmrA family protein</fullName>
    </submittedName>
</protein>
<dbReference type="PANTHER" id="PTHR43162:SF1">
    <property type="entry name" value="PRESTALK A DIFFERENTIATION PROTEIN A"/>
    <property type="match status" value="1"/>
</dbReference>
<keyword evidence="1" id="KW-1133">Transmembrane helix</keyword>
<reference evidence="3 4" key="1">
    <citation type="journal article" date="2014" name="PLoS Genet.">
        <title>Phylogenetically driven sequencing of extremely halophilic archaea reveals strategies for static and dynamic osmo-response.</title>
        <authorList>
            <person name="Becker E.A."/>
            <person name="Seitzer P.M."/>
            <person name="Tritt A."/>
            <person name="Larsen D."/>
            <person name="Krusor M."/>
            <person name="Yao A.I."/>
            <person name="Wu D."/>
            <person name="Madern D."/>
            <person name="Eisen J.A."/>
            <person name="Darling A.E."/>
            <person name="Facciotti M.T."/>
        </authorList>
    </citation>
    <scope>NUCLEOTIDE SEQUENCE [LARGE SCALE GENOMIC DNA]</scope>
    <source>
        <strain evidence="3 4">ATCC BAA-1512</strain>
    </source>
</reference>
<dbReference type="PANTHER" id="PTHR43162">
    <property type="match status" value="1"/>
</dbReference>
<dbReference type="STRING" id="662479.C440_10643"/>
<dbReference type="InterPro" id="IPR008030">
    <property type="entry name" value="NmrA-like"/>
</dbReference>
<dbReference type="PATRIC" id="fig|662479.7.peg.2156"/>